<reference evidence="3" key="1">
    <citation type="journal article" date="2019" name="Int. J. Syst. Evol. Microbiol.">
        <title>The Global Catalogue of Microorganisms (GCM) 10K type strain sequencing project: providing services to taxonomists for standard genome sequencing and annotation.</title>
        <authorList>
            <consortium name="The Broad Institute Genomics Platform"/>
            <consortium name="The Broad Institute Genome Sequencing Center for Infectious Disease"/>
            <person name="Wu L."/>
            <person name="Ma J."/>
        </authorList>
    </citation>
    <scope>NUCLEOTIDE SEQUENCE [LARGE SCALE GENOMIC DNA]</scope>
    <source>
        <strain evidence="3">CGMCC 4.1641</strain>
    </source>
</reference>
<organism evidence="2 3">
    <name type="scientific">Cohnella boryungensis</name>
    <dbReference type="NCBI Taxonomy" id="768479"/>
    <lineage>
        <taxon>Bacteria</taxon>
        <taxon>Bacillati</taxon>
        <taxon>Bacillota</taxon>
        <taxon>Bacilli</taxon>
        <taxon>Bacillales</taxon>
        <taxon>Paenibacillaceae</taxon>
        <taxon>Cohnella</taxon>
    </lineage>
</organism>
<proteinExistence type="predicted"/>
<keyword evidence="3" id="KW-1185">Reference proteome</keyword>
<keyword evidence="1" id="KW-0472">Membrane</keyword>
<feature type="transmembrane region" description="Helical" evidence="1">
    <location>
        <begin position="100"/>
        <end position="119"/>
    </location>
</feature>
<evidence type="ECO:0000256" key="1">
    <source>
        <dbReference type="SAM" id="Phobius"/>
    </source>
</evidence>
<evidence type="ECO:0000313" key="3">
    <source>
        <dbReference type="Proteomes" id="UP001595755"/>
    </source>
</evidence>
<feature type="transmembrane region" description="Helical" evidence="1">
    <location>
        <begin position="48"/>
        <end position="68"/>
    </location>
</feature>
<keyword evidence="1" id="KW-0812">Transmembrane</keyword>
<dbReference type="PANTHER" id="PTHR38446:SF1">
    <property type="entry name" value="BLL0914 PROTEIN"/>
    <property type="match status" value="1"/>
</dbReference>
<dbReference type="PANTHER" id="PTHR38446">
    <property type="entry name" value="BLL0914 PROTEIN"/>
    <property type="match status" value="1"/>
</dbReference>
<protein>
    <submittedName>
        <fullName evidence="2">DUF1304 domain-containing protein</fullName>
    </submittedName>
</protein>
<gene>
    <name evidence="2" type="ORF">ACFO1S_07240</name>
</gene>
<dbReference type="EMBL" id="JBHSED010000010">
    <property type="protein sequence ID" value="MFC4303244.1"/>
    <property type="molecule type" value="Genomic_DNA"/>
</dbReference>
<comment type="caution">
    <text evidence="2">The sequence shown here is derived from an EMBL/GenBank/DDBJ whole genome shotgun (WGS) entry which is preliminary data.</text>
</comment>
<dbReference type="Pfam" id="PF06993">
    <property type="entry name" value="DUF1304"/>
    <property type="match status" value="1"/>
</dbReference>
<sequence>MIIAAVLAGLVALIHLYFMFMEMFLWTSPGFRQSQGMTTGFARDTKPLAARQGLYNGFLAAGLIWGIVHPDASFGYQIQAFVLACILIAALHGGWTARKGILYVQGIPAAAAWIAVLTVW</sequence>
<dbReference type="InterPro" id="IPR009732">
    <property type="entry name" value="DUF1304"/>
</dbReference>
<name>A0ABV8S6N1_9BACL</name>
<dbReference type="RefSeq" id="WP_204605131.1">
    <property type="nucleotide sequence ID" value="NZ_JBHSED010000010.1"/>
</dbReference>
<evidence type="ECO:0000313" key="2">
    <source>
        <dbReference type="EMBL" id="MFC4303244.1"/>
    </source>
</evidence>
<dbReference type="Proteomes" id="UP001595755">
    <property type="component" value="Unassembled WGS sequence"/>
</dbReference>
<keyword evidence="1" id="KW-1133">Transmembrane helix</keyword>
<accession>A0ABV8S6N1</accession>
<feature type="transmembrane region" description="Helical" evidence="1">
    <location>
        <begin position="6"/>
        <end position="27"/>
    </location>
</feature>
<feature type="transmembrane region" description="Helical" evidence="1">
    <location>
        <begin position="74"/>
        <end position="93"/>
    </location>
</feature>